<evidence type="ECO:0000256" key="6">
    <source>
        <dbReference type="ARBA" id="ARBA00022692"/>
    </source>
</evidence>
<dbReference type="EMBL" id="MU003822">
    <property type="protein sequence ID" value="KAF2718622.1"/>
    <property type="molecule type" value="Genomic_DNA"/>
</dbReference>
<comment type="subcellular location">
    <subcellularLocation>
        <location evidence="1 11">Endoplasmic reticulum membrane</location>
        <topology evidence="1 11">Single-pass membrane protein</topology>
    </subcellularLocation>
    <subcellularLocation>
        <location evidence="2">Nucleus membrane</location>
        <topology evidence="2">Single-pass membrane protein</topology>
    </subcellularLocation>
</comment>
<evidence type="ECO:0000313" key="12">
    <source>
        <dbReference type="EMBL" id="KAF2718622.1"/>
    </source>
</evidence>
<evidence type="ECO:0000256" key="7">
    <source>
        <dbReference type="ARBA" id="ARBA00022824"/>
    </source>
</evidence>
<accession>A0A9P4Q119</accession>
<evidence type="ECO:0000256" key="10">
    <source>
        <dbReference type="ARBA" id="ARBA00032062"/>
    </source>
</evidence>
<dbReference type="PANTHER" id="PTHR12154:SF4">
    <property type="entry name" value="UDP-N-ACETYLGLUCOSAMINE TRANSFERASE SUBUNIT ALG14 HOMOLOG"/>
    <property type="match status" value="1"/>
</dbReference>
<keyword evidence="7 11" id="KW-0256">Endoplasmic reticulum</keyword>
<protein>
    <recommendedName>
        <fullName evidence="5 11">UDP-N-acetylglucosamine transferase subunit ALG14</fullName>
    </recommendedName>
    <alternativeName>
        <fullName evidence="10 11">Asparagine-linked glycosylation protein 14</fullName>
    </alternativeName>
</protein>
<evidence type="ECO:0000313" key="13">
    <source>
        <dbReference type="Proteomes" id="UP000799441"/>
    </source>
</evidence>
<comment type="subunit">
    <text evidence="4 11">Heterodimer with ALG13 to form a functional enzyme.</text>
</comment>
<dbReference type="Pfam" id="PF08660">
    <property type="entry name" value="Alg14"/>
    <property type="match status" value="1"/>
</dbReference>
<evidence type="ECO:0000256" key="4">
    <source>
        <dbReference type="ARBA" id="ARBA00011335"/>
    </source>
</evidence>
<evidence type="ECO:0000256" key="2">
    <source>
        <dbReference type="ARBA" id="ARBA00004590"/>
    </source>
</evidence>
<evidence type="ECO:0000256" key="1">
    <source>
        <dbReference type="ARBA" id="ARBA00004389"/>
    </source>
</evidence>
<organism evidence="12 13">
    <name type="scientific">Polychaeton citri CBS 116435</name>
    <dbReference type="NCBI Taxonomy" id="1314669"/>
    <lineage>
        <taxon>Eukaryota</taxon>
        <taxon>Fungi</taxon>
        <taxon>Dikarya</taxon>
        <taxon>Ascomycota</taxon>
        <taxon>Pezizomycotina</taxon>
        <taxon>Dothideomycetes</taxon>
        <taxon>Dothideomycetidae</taxon>
        <taxon>Capnodiales</taxon>
        <taxon>Capnodiaceae</taxon>
        <taxon>Polychaeton</taxon>
    </lineage>
</organism>
<dbReference type="OrthoDB" id="17098at2759"/>
<dbReference type="AlphaFoldDB" id="A0A9P4Q119"/>
<comment type="similarity">
    <text evidence="3 11">Belongs to the ALG14 family.</text>
</comment>
<name>A0A9P4Q119_9PEZI</name>
<proteinExistence type="inferred from homology"/>
<evidence type="ECO:0000256" key="11">
    <source>
        <dbReference type="RuleBase" id="RU362127"/>
    </source>
</evidence>
<dbReference type="Gene3D" id="3.40.50.2000">
    <property type="entry name" value="Glycogen Phosphorylase B"/>
    <property type="match status" value="1"/>
</dbReference>
<evidence type="ECO:0000256" key="8">
    <source>
        <dbReference type="ARBA" id="ARBA00022989"/>
    </source>
</evidence>
<evidence type="ECO:0000256" key="5">
    <source>
        <dbReference type="ARBA" id="ARBA00017467"/>
    </source>
</evidence>
<dbReference type="PANTHER" id="PTHR12154">
    <property type="entry name" value="GLYCOSYL TRANSFERASE-RELATED"/>
    <property type="match status" value="1"/>
</dbReference>
<evidence type="ECO:0000256" key="3">
    <source>
        <dbReference type="ARBA" id="ARBA00009731"/>
    </source>
</evidence>
<comment type="caution">
    <text evidence="12">The sequence shown here is derived from an EMBL/GenBank/DDBJ whole genome shotgun (WGS) entry which is preliminary data.</text>
</comment>
<keyword evidence="6" id="KW-0812">Transmembrane</keyword>
<comment type="function">
    <text evidence="11">Involved in protein N-glycosylation. Essential for the second step of the dolichol-linked oligosaccharide pathway. Anchors the catalytic subunit ALG13 to the ER.</text>
</comment>
<keyword evidence="8" id="KW-1133">Transmembrane helix</keyword>
<keyword evidence="9" id="KW-0472">Membrane</keyword>
<evidence type="ECO:0000256" key="9">
    <source>
        <dbReference type="ARBA" id="ARBA00023136"/>
    </source>
</evidence>
<dbReference type="GO" id="GO:0043541">
    <property type="term" value="C:UDP-N-acetylglucosamine transferase complex"/>
    <property type="evidence" value="ECO:0007669"/>
    <property type="project" value="TreeGrafter"/>
</dbReference>
<dbReference type="GO" id="GO:0004577">
    <property type="term" value="F:N-acetylglucosaminyldiphosphodolichol N-acetylglucosaminyltransferase activity"/>
    <property type="evidence" value="ECO:0007669"/>
    <property type="project" value="TreeGrafter"/>
</dbReference>
<reference evidence="12" key="1">
    <citation type="journal article" date="2020" name="Stud. Mycol.">
        <title>101 Dothideomycetes genomes: a test case for predicting lifestyles and emergence of pathogens.</title>
        <authorList>
            <person name="Haridas S."/>
            <person name="Albert R."/>
            <person name="Binder M."/>
            <person name="Bloem J."/>
            <person name="Labutti K."/>
            <person name="Salamov A."/>
            <person name="Andreopoulos B."/>
            <person name="Baker S."/>
            <person name="Barry K."/>
            <person name="Bills G."/>
            <person name="Bluhm B."/>
            <person name="Cannon C."/>
            <person name="Castanera R."/>
            <person name="Culley D."/>
            <person name="Daum C."/>
            <person name="Ezra D."/>
            <person name="Gonzalez J."/>
            <person name="Henrissat B."/>
            <person name="Kuo A."/>
            <person name="Liang C."/>
            <person name="Lipzen A."/>
            <person name="Lutzoni F."/>
            <person name="Magnuson J."/>
            <person name="Mondo S."/>
            <person name="Nolan M."/>
            <person name="Ohm R."/>
            <person name="Pangilinan J."/>
            <person name="Park H.-J."/>
            <person name="Ramirez L."/>
            <person name="Alfaro M."/>
            <person name="Sun H."/>
            <person name="Tritt A."/>
            <person name="Yoshinaga Y."/>
            <person name="Zwiers L.-H."/>
            <person name="Turgeon B."/>
            <person name="Goodwin S."/>
            <person name="Spatafora J."/>
            <person name="Crous P."/>
            <person name="Grigoriev I."/>
        </authorList>
    </citation>
    <scope>NUCLEOTIDE SEQUENCE</scope>
    <source>
        <strain evidence="12">CBS 116435</strain>
    </source>
</reference>
<dbReference type="InterPro" id="IPR013969">
    <property type="entry name" value="Oligosacch_biosynth_Alg14"/>
</dbReference>
<keyword evidence="13" id="KW-1185">Reference proteome</keyword>
<sequence length="266" mass="29700">MALLSKFLYTLLAIAVSLVALRVQRVLRYKRNKPIRHGRRNPHEPTHLMVVLGSGGHTAEMISMLERSVTHEDPAQRLDWKDYTHRTWVVSSGDSISATRAKDFEEMASALTTQETLMAGKVRKSTDRGDGTYDIVTIPRAREIHQPLVTAPLSSLKCAQACWVILTKYSAEKNKEGRDAPDIILCNGPATATIMALVSVVLRFFNTQGCGTRGRLRIIYVESWARVKKLSLSGIILKNLVDRFIVQWPQLEKSAGSKAEYIGALI</sequence>
<gene>
    <name evidence="11" type="primary">ALG14</name>
    <name evidence="12" type="ORF">K431DRAFT_287507</name>
</gene>
<dbReference type="GO" id="GO:0006488">
    <property type="term" value="P:dolichol-linked oligosaccharide biosynthetic process"/>
    <property type="evidence" value="ECO:0007669"/>
    <property type="project" value="InterPro"/>
</dbReference>
<dbReference type="Proteomes" id="UP000799441">
    <property type="component" value="Unassembled WGS sequence"/>
</dbReference>
<dbReference type="GO" id="GO:0031965">
    <property type="term" value="C:nuclear membrane"/>
    <property type="evidence" value="ECO:0007669"/>
    <property type="project" value="UniProtKB-SubCell"/>
</dbReference>